<reference evidence="1" key="1">
    <citation type="journal article" date="2020" name="Nature">
        <title>Giant virus diversity and host interactions through global metagenomics.</title>
        <authorList>
            <person name="Schulz F."/>
            <person name="Roux S."/>
            <person name="Paez-Espino D."/>
            <person name="Jungbluth S."/>
            <person name="Walsh D.A."/>
            <person name="Denef V.J."/>
            <person name="McMahon K.D."/>
            <person name="Konstantinidis K.T."/>
            <person name="Eloe-Fadrosh E.A."/>
            <person name="Kyrpides N.C."/>
            <person name="Woyke T."/>
        </authorList>
    </citation>
    <scope>NUCLEOTIDE SEQUENCE</scope>
    <source>
        <strain evidence="1">GVMAG-M-3300024336-7</strain>
    </source>
</reference>
<evidence type="ECO:0000313" key="1">
    <source>
        <dbReference type="EMBL" id="QHT96871.1"/>
    </source>
</evidence>
<sequence>MSDEFWYICITGDKKILLRNVLVDTHVKYKMVGYYENEKLILKDDKIDITEKYNMIQLKCLYLFCSYYIDDIGVRCRCLVKEIIYPMSDMFCLSEKVKYGICKLDSDKKIISDIITIDSKSIEILTEKDIRQQIADNPERKYEYADLYLRKLKHKSCSVMRTTRGSAVGICNIM</sequence>
<organism evidence="1">
    <name type="scientific">viral metagenome</name>
    <dbReference type="NCBI Taxonomy" id="1070528"/>
    <lineage>
        <taxon>unclassified sequences</taxon>
        <taxon>metagenomes</taxon>
        <taxon>organismal metagenomes</taxon>
    </lineage>
</organism>
<protein>
    <submittedName>
        <fullName evidence="1">Uncharacterized protein</fullName>
    </submittedName>
</protein>
<dbReference type="AlphaFoldDB" id="A0A6C0IUB5"/>
<name>A0A6C0IUB5_9ZZZZ</name>
<dbReference type="EMBL" id="MN740268">
    <property type="protein sequence ID" value="QHT96871.1"/>
    <property type="molecule type" value="Genomic_DNA"/>
</dbReference>
<accession>A0A6C0IUB5</accession>
<proteinExistence type="predicted"/>